<accession>A0A4S4D1B1</accession>
<evidence type="ECO:0000259" key="11">
    <source>
        <dbReference type="PROSITE" id="PS50011"/>
    </source>
</evidence>
<evidence type="ECO:0000256" key="1">
    <source>
        <dbReference type="ARBA" id="ARBA00004162"/>
    </source>
</evidence>
<evidence type="ECO:0000256" key="9">
    <source>
        <dbReference type="ARBA" id="ARBA00023157"/>
    </source>
</evidence>
<evidence type="ECO:0000256" key="8">
    <source>
        <dbReference type="ARBA" id="ARBA00023136"/>
    </source>
</evidence>
<dbReference type="Gene3D" id="1.10.510.10">
    <property type="entry name" value="Transferase(Phosphotransferase) domain 1"/>
    <property type="match status" value="1"/>
</dbReference>
<dbReference type="Pfam" id="PF23472">
    <property type="entry name" value="LysM2_CERK1_LYK3_4_5"/>
    <property type="match status" value="1"/>
</dbReference>
<evidence type="ECO:0000256" key="6">
    <source>
        <dbReference type="ARBA" id="ARBA00022840"/>
    </source>
</evidence>
<gene>
    <name evidence="12" type="ORF">TEA_024396</name>
</gene>
<evidence type="ECO:0000256" key="5">
    <source>
        <dbReference type="ARBA" id="ARBA00022741"/>
    </source>
</evidence>
<evidence type="ECO:0000313" key="13">
    <source>
        <dbReference type="Proteomes" id="UP000306102"/>
    </source>
</evidence>
<dbReference type="Proteomes" id="UP000306102">
    <property type="component" value="Unassembled WGS sequence"/>
</dbReference>
<proteinExistence type="predicted"/>
<dbReference type="AlphaFoldDB" id="A0A4S4D1B1"/>
<feature type="transmembrane region" description="Helical" evidence="10">
    <location>
        <begin position="297"/>
        <end position="323"/>
    </location>
</feature>
<evidence type="ECO:0000256" key="7">
    <source>
        <dbReference type="ARBA" id="ARBA00022989"/>
    </source>
</evidence>
<keyword evidence="3 10" id="KW-0812">Transmembrane</keyword>
<dbReference type="InterPro" id="IPR008271">
    <property type="entry name" value="Ser/Thr_kinase_AS"/>
</dbReference>
<comment type="subcellular location">
    <subcellularLocation>
        <location evidence="1">Cell membrane</location>
        <topology evidence="1">Single-pass membrane protein</topology>
    </subcellularLocation>
</comment>
<dbReference type="PROSITE" id="PS00108">
    <property type="entry name" value="PROTEIN_KINASE_ST"/>
    <property type="match status" value="1"/>
</dbReference>
<keyword evidence="7 10" id="KW-1133">Transmembrane helix</keyword>
<protein>
    <recommendedName>
        <fullName evidence="11">Protein kinase domain-containing protein</fullName>
    </recommendedName>
</protein>
<evidence type="ECO:0000256" key="10">
    <source>
        <dbReference type="SAM" id="Phobius"/>
    </source>
</evidence>
<evidence type="ECO:0000313" key="12">
    <source>
        <dbReference type="EMBL" id="THF95888.1"/>
    </source>
</evidence>
<dbReference type="SMART" id="SM00220">
    <property type="entry name" value="S_TKc"/>
    <property type="match status" value="1"/>
</dbReference>
<organism evidence="12 13">
    <name type="scientific">Camellia sinensis var. sinensis</name>
    <name type="common">China tea</name>
    <dbReference type="NCBI Taxonomy" id="542762"/>
    <lineage>
        <taxon>Eukaryota</taxon>
        <taxon>Viridiplantae</taxon>
        <taxon>Streptophyta</taxon>
        <taxon>Embryophyta</taxon>
        <taxon>Tracheophyta</taxon>
        <taxon>Spermatophyta</taxon>
        <taxon>Magnoliopsida</taxon>
        <taxon>eudicotyledons</taxon>
        <taxon>Gunneridae</taxon>
        <taxon>Pentapetalae</taxon>
        <taxon>asterids</taxon>
        <taxon>Ericales</taxon>
        <taxon>Theaceae</taxon>
        <taxon>Camellia</taxon>
    </lineage>
</organism>
<evidence type="ECO:0000256" key="4">
    <source>
        <dbReference type="ARBA" id="ARBA00022729"/>
    </source>
</evidence>
<dbReference type="GO" id="GO:0005524">
    <property type="term" value="F:ATP binding"/>
    <property type="evidence" value="ECO:0007669"/>
    <property type="project" value="UniProtKB-KW"/>
</dbReference>
<dbReference type="Pfam" id="PF00069">
    <property type="entry name" value="Pkinase"/>
    <property type="match status" value="1"/>
</dbReference>
<comment type="caution">
    <text evidence="12">The sequence shown here is derived from an EMBL/GenBank/DDBJ whole genome shotgun (WGS) entry which is preliminary data.</text>
</comment>
<keyword evidence="6" id="KW-0067">ATP-binding</keyword>
<keyword evidence="13" id="KW-1185">Reference proteome</keyword>
<keyword evidence="4" id="KW-0732">Signal</keyword>
<dbReference type="GO" id="GO:0051707">
    <property type="term" value="P:response to other organism"/>
    <property type="evidence" value="ECO:0007669"/>
    <property type="project" value="UniProtKB-ARBA"/>
</dbReference>
<keyword evidence="2" id="KW-1003">Cell membrane</keyword>
<dbReference type="GO" id="GO:0005886">
    <property type="term" value="C:plasma membrane"/>
    <property type="evidence" value="ECO:0007669"/>
    <property type="project" value="UniProtKB-SubCell"/>
</dbReference>
<dbReference type="InterPro" id="IPR056562">
    <property type="entry name" value="LysM2_CERK1_LYK3_4_5"/>
</dbReference>
<dbReference type="InterPro" id="IPR052611">
    <property type="entry name" value="Plant_RLK_LysM"/>
</dbReference>
<dbReference type="EMBL" id="SDRB02013121">
    <property type="protein sequence ID" value="THF95888.1"/>
    <property type="molecule type" value="Genomic_DNA"/>
</dbReference>
<dbReference type="Pfam" id="PF23473">
    <property type="entry name" value="LysM3_LYK4_5"/>
    <property type="match status" value="1"/>
</dbReference>
<dbReference type="PROSITE" id="PS50011">
    <property type="entry name" value="PROTEIN_KINASE_DOM"/>
    <property type="match status" value="1"/>
</dbReference>
<name>A0A4S4D1B1_CAMSN</name>
<evidence type="ECO:0000256" key="2">
    <source>
        <dbReference type="ARBA" id="ARBA00022475"/>
    </source>
</evidence>
<sequence length="660" mass="72490">MSPSSTPFPTSIPIPSSSTPQSIAMKQQFLLSLLFSSLFPLIKTQQQYSGSSVMDCNNSDQTSPSPSFLYTYNGQNSSCQAFLIFKSQPPYDSVPSISALTSSNPLDLAQINNVTRLTVFPTGKEVIVPVNCSSSCQYYQANTTFFILTNDTYFTIANNTFQGLSTCDSLMRANQQYSENRLYEGLGLHIPLRCACPTRKQAANGVKYLLTYSLDWDDNIPDIADRFDSSEQSVLDANGFLEQGPTLYPFTTILIPLSTEPSSLNTIIHQYKPVVSLTPLPLTNTTTTIKIKGSKGMVYAGVGTAAGSLLLLSIAIAFAMFLLKNTTGRVSQINCEEKGKLGLPKDLLVEIASIEHDLRVFEFEELKKGTDNFSSNSQIKGSVYRGTFSGEVLAVKKMGTDVSVEVNMLNKINHFNLITLHGICQCHGCFYLVFEYMANGSLKEWLHKKSSNERRSWTQRIQIALDVANGLNYLHSFTKPAYVHKDVKSSNVLLDRHLRAKIANFSLARTALKGTNSECNIVSTLVSGTRGYLAPEYIETGQVSPKIDVYAFGVVMLELITGKDAVIQKEGHEVILSTAIASIMEGENAETRLGLFIDSNLAENGGMVYALRVVKLSLMCLTQDPSNRLSMAEVVSALMKIQVDLKNSESAYAECPSESD</sequence>
<dbReference type="FunFam" id="1.10.510.10:FF:000468">
    <property type="entry name" value="PTI1-like tyrosine-protein kinase 3"/>
    <property type="match status" value="1"/>
</dbReference>
<dbReference type="InterPro" id="IPR056561">
    <property type="entry name" value="NFP_LYK_LysM1"/>
</dbReference>
<dbReference type="PANTHER" id="PTHR45927">
    <property type="entry name" value="LYSM-DOMAIN RECEPTOR-LIKE KINASE-RELATED"/>
    <property type="match status" value="1"/>
</dbReference>
<dbReference type="InterPro" id="IPR056563">
    <property type="entry name" value="LysM3_LYK4_5"/>
</dbReference>
<dbReference type="PANTHER" id="PTHR45927:SF7">
    <property type="entry name" value="LYSM-DOMAIN RECEPTOR-LIKE KINASE"/>
    <property type="match status" value="1"/>
</dbReference>
<dbReference type="STRING" id="542762.A0A4S4D1B1"/>
<reference evidence="12 13" key="1">
    <citation type="journal article" date="2018" name="Proc. Natl. Acad. Sci. U.S.A.">
        <title>Draft genome sequence of Camellia sinensis var. sinensis provides insights into the evolution of the tea genome and tea quality.</title>
        <authorList>
            <person name="Wei C."/>
            <person name="Yang H."/>
            <person name="Wang S."/>
            <person name="Zhao J."/>
            <person name="Liu C."/>
            <person name="Gao L."/>
            <person name="Xia E."/>
            <person name="Lu Y."/>
            <person name="Tai Y."/>
            <person name="She G."/>
            <person name="Sun J."/>
            <person name="Cao H."/>
            <person name="Tong W."/>
            <person name="Gao Q."/>
            <person name="Li Y."/>
            <person name="Deng W."/>
            <person name="Jiang X."/>
            <person name="Wang W."/>
            <person name="Chen Q."/>
            <person name="Zhang S."/>
            <person name="Li H."/>
            <person name="Wu J."/>
            <person name="Wang P."/>
            <person name="Li P."/>
            <person name="Shi C."/>
            <person name="Zheng F."/>
            <person name="Jian J."/>
            <person name="Huang B."/>
            <person name="Shan D."/>
            <person name="Shi M."/>
            <person name="Fang C."/>
            <person name="Yue Y."/>
            <person name="Li F."/>
            <person name="Li D."/>
            <person name="Wei S."/>
            <person name="Han B."/>
            <person name="Jiang C."/>
            <person name="Yin Y."/>
            <person name="Xia T."/>
            <person name="Zhang Z."/>
            <person name="Bennetzen J.L."/>
            <person name="Zhao S."/>
            <person name="Wan X."/>
        </authorList>
    </citation>
    <scope>NUCLEOTIDE SEQUENCE [LARGE SCALE GENOMIC DNA]</scope>
    <source>
        <strain evidence="13">cv. Shuchazao</strain>
        <tissue evidence="12">Leaf</tissue>
    </source>
</reference>
<dbReference type="Gene3D" id="3.30.200.20">
    <property type="entry name" value="Phosphorylase Kinase, domain 1"/>
    <property type="match status" value="1"/>
</dbReference>
<keyword evidence="5" id="KW-0547">Nucleotide-binding</keyword>
<evidence type="ECO:0000256" key="3">
    <source>
        <dbReference type="ARBA" id="ARBA00022692"/>
    </source>
</evidence>
<dbReference type="GO" id="GO:0004672">
    <property type="term" value="F:protein kinase activity"/>
    <property type="evidence" value="ECO:0007669"/>
    <property type="project" value="InterPro"/>
</dbReference>
<keyword evidence="8 10" id="KW-0472">Membrane</keyword>
<dbReference type="InterPro" id="IPR011009">
    <property type="entry name" value="Kinase-like_dom_sf"/>
</dbReference>
<dbReference type="InterPro" id="IPR000719">
    <property type="entry name" value="Prot_kinase_dom"/>
</dbReference>
<keyword evidence="9" id="KW-1015">Disulfide bond</keyword>
<dbReference type="SUPFAM" id="SSF56112">
    <property type="entry name" value="Protein kinase-like (PK-like)"/>
    <property type="match status" value="1"/>
</dbReference>
<dbReference type="Pfam" id="PF23446">
    <property type="entry name" value="LysM1_NFP_LYK"/>
    <property type="match status" value="1"/>
</dbReference>
<feature type="domain" description="Protein kinase" evidence="11">
    <location>
        <begin position="360"/>
        <end position="641"/>
    </location>
</feature>